<dbReference type="InterPro" id="IPR012338">
    <property type="entry name" value="Beta-lactam/transpept-like"/>
</dbReference>
<reference evidence="2 3" key="1">
    <citation type="submission" date="2021-08" db="EMBL/GenBank/DDBJ databases">
        <authorList>
            <person name="Zhang D."/>
            <person name="Zhang A."/>
            <person name="Wang L."/>
        </authorList>
    </citation>
    <scope>NUCLEOTIDE SEQUENCE [LARGE SCALE GENOMIC DNA]</scope>
    <source>
        <strain evidence="2 3">WL0086</strain>
    </source>
</reference>
<dbReference type="EMBL" id="CP139781">
    <property type="protein sequence ID" value="WRQ87859.1"/>
    <property type="molecule type" value="Genomic_DNA"/>
</dbReference>
<feature type="domain" description="Beta-lactamase-related" evidence="1">
    <location>
        <begin position="65"/>
        <end position="332"/>
    </location>
</feature>
<dbReference type="PANTHER" id="PTHR43283">
    <property type="entry name" value="BETA-LACTAMASE-RELATED"/>
    <property type="match status" value="1"/>
</dbReference>
<organism evidence="2 3">
    <name type="scientific">Actomonas aquatica</name>
    <dbReference type="NCBI Taxonomy" id="2866162"/>
    <lineage>
        <taxon>Bacteria</taxon>
        <taxon>Pseudomonadati</taxon>
        <taxon>Verrucomicrobiota</taxon>
        <taxon>Opitutia</taxon>
        <taxon>Opitutales</taxon>
        <taxon>Opitutaceae</taxon>
        <taxon>Actomonas</taxon>
    </lineage>
</organism>
<dbReference type="InterPro" id="IPR050789">
    <property type="entry name" value="Diverse_Enzym_Activities"/>
</dbReference>
<keyword evidence="3" id="KW-1185">Reference proteome</keyword>
<dbReference type="InterPro" id="IPR001466">
    <property type="entry name" value="Beta-lactam-related"/>
</dbReference>
<dbReference type="SUPFAM" id="SSF56601">
    <property type="entry name" value="beta-lactamase/transpeptidase-like"/>
    <property type="match status" value="1"/>
</dbReference>
<gene>
    <name evidence="2" type="ORF">K1X11_000460</name>
</gene>
<dbReference type="RefSeq" id="WP_221029099.1">
    <property type="nucleotide sequence ID" value="NZ_CP139781.1"/>
</dbReference>
<dbReference type="Proteomes" id="UP000738431">
    <property type="component" value="Chromosome"/>
</dbReference>
<dbReference type="Gene3D" id="3.40.710.10">
    <property type="entry name" value="DD-peptidase/beta-lactamase superfamily"/>
    <property type="match status" value="1"/>
</dbReference>
<keyword evidence="2" id="KW-0378">Hydrolase</keyword>
<protein>
    <submittedName>
        <fullName evidence="2">Serine hydrolase</fullName>
        <ecNumber evidence="2">3.-.-.-</ecNumber>
    </submittedName>
</protein>
<evidence type="ECO:0000259" key="1">
    <source>
        <dbReference type="Pfam" id="PF00144"/>
    </source>
</evidence>
<dbReference type="EC" id="3.-.-.-" evidence="2"/>
<proteinExistence type="predicted"/>
<name>A0ABZ1C8F5_9BACT</name>
<reference evidence="2 3" key="2">
    <citation type="submission" date="2023-12" db="EMBL/GenBank/DDBJ databases">
        <title>Description of an unclassified Opitutus bacterium of Verrucomicrobiota.</title>
        <authorList>
            <person name="Zhang D.-F."/>
        </authorList>
    </citation>
    <scope>NUCLEOTIDE SEQUENCE [LARGE SCALE GENOMIC DNA]</scope>
    <source>
        <strain evidence="2 3">WL0086</strain>
    </source>
</reference>
<evidence type="ECO:0000313" key="2">
    <source>
        <dbReference type="EMBL" id="WRQ87859.1"/>
    </source>
</evidence>
<dbReference type="Pfam" id="PF00144">
    <property type="entry name" value="Beta-lactamase"/>
    <property type="match status" value="1"/>
</dbReference>
<accession>A0ABZ1C8F5</accession>
<dbReference type="PANTHER" id="PTHR43283:SF7">
    <property type="entry name" value="BETA-LACTAMASE-RELATED DOMAIN-CONTAINING PROTEIN"/>
    <property type="match status" value="1"/>
</dbReference>
<sequence>MTSLPLGRRVAAFSMLMLLGTLLSPLARAESSLPRSGSPEAQGVSSAAIQAFIDDVDANIDALHSFMLVRHGQVVAEGWWTPHHADAQHMFFSLSKSFTSTAVGMAIAEGHFTLNTPIIELFPAEAPAEPSDHLRNMRVRDLLAMNTGHHDEDLSKFSWAGTADTTLVNDFLHLPVAHKPGTHFLYNTPASYVLAAAVEKTTGESLIDYLTPRLFEPLGINTPHWDQSKDGVAFGGFGMRATTEDIAKLGQLYLQQGEWNAQRLLPADYVAAATRKQSSNGSNPESDWDQGYGYQFWRCIPGFYRGDGRFGQFCIVMPQYDAVVAITSGTNDMGGVMKAVWKHLLPGLAPVPLPADNTAAAALAERLSHLSYDRPAGAATSPLAATVSGRTYQLPANASRFSAVSIEFGQDQATFHGTVDGETHTLAVGYDRWLTGRTGAFQVLENRPMPGTAQDVGAAGAWTDENTFTVRFSLPETTYTPELALHFSPDGDAVTVTPLVFPLNDGKPFAPVQSSP</sequence>
<evidence type="ECO:0000313" key="3">
    <source>
        <dbReference type="Proteomes" id="UP000738431"/>
    </source>
</evidence>
<dbReference type="GO" id="GO:0016787">
    <property type="term" value="F:hydrolase activity"/>
    <property type="evidence" value="ECO:0007669"/>
    <property type="project" value="UniProtKB-KW"/>
</dbReference>